<evidence type="ECO:0000313" key="1">
    <source>
        <dbReference type="EMBL" id="GJD94755.1"/>
    </source>
</evidence>
<organism evidence="1 2">
    <name type="scientific">Methylobacterium iners</name>
    <dbReference type="NCBI Taxonomy" id="418707"/>
    <lineage>
        <taxon>Bacteria</taxon>
        <taxon>Pseudomonadati</taxon>
        <taxon>Pseudomonadota</taxon>
        <taxon>Alphaproteobacteria</taxon>
        <taxon>Hyphomicrobiales</taxon>
        <taxon>Methylobacteriaceae</taxon>
        <taxon>Methylobacterium</taxon>
    </lineage>
</organism>
<name>A0ABQ4RZ01_9HYPH</name>
<evidence type="ECO:0000313" key="2">
    <source>
        <dbReference type="Proteomes" id="UP001055125"/>
    </source>
</evidence>
<dbReference type="Proteomes" id="UP001055125">
    <property type="component" value="Unassembled WGS sequence"/>
</dbReference>
<sequence>MIAEDRLSGLDRLITILEERRIEQMLHIAFRMAEDADTTEAEAGLREIEAAFARMRVQRMMQQAQSAGCDYHPPR</sequence>
<dbReference type="EMBL" id="BPQP01000029">
    <property type="protein sequence ID" value="GJD94755.1"/>
    <property type="molecule type" value="Genomic_DNA"/>
</dbReference>
<reference evidence="1" key="2">
    <citation type="submission" date="2021-08" db="EMBL/GenBank/DDBJ databases">
        <authorList>
            <person name="Tani A."/>
            <person name="Ola A."/>
            <person name="Ogura Y."/>
            <person name="Katsura K."/>
            <person name="Hayashi T."/>
        </authorList>
    </citation>
    <scope>NUCLEOTIDE SEQUENCE</scope>
    <source>
        <strain evidence="1">DSM 19015</strain>
    </source>
</reference>
<proteinExistence type="predicted"/>
<keyword evidence="2" id="KW-1185">Reference proteome</keyword>
<comment type="caution">
    <text evidence="1">The sequence shown here is derived from an EMBL/GenBank/DDBJ whole genome shotgun (WGS) entry which is preliminary data.</text>
</comment>
<reference evidence="1" key="1">
    <citation type="journal article" date="2021" name="Front. Microbiol.">
        <title>Comprehensive Comparative Genomics and Phenotyping of Methylobacterium Species.</title>
        <authorList>
            <person name="Alessa O."/>
            <person name="Ogura Y."/>
            <person name="Fujitani Y."/>
            <person name="Takami H."/>
            <person name="Hayashi T."/>
            <person name="Sahin N."/>
            <person name="Tani A."/>
        </authorList>
    </citation>
    <scope>NUCLEOTIDE SEQUENCE</scope>
    <source>
        <strain evidence="1">DSM 19015</strain>
    </source>
</reference>
<protein>
    <submittedName>
        <fullName evidence="1">Uncharacterized protein</fullName>
    </submittedName>
</protein>
<gene>
    <name evidence="1" type="ORF">OCOJLMKI_1959</name>
</gene>
<accession>A0ABQ4RZ01</accession>